<dbReference type="EMBL" id="JASOOY020000033">
    <property type="protein sequence ID" value="MEO3717979.1"/>
    <property type="molecule type" value="Genomic_DNA"/>
</dbReference>
<evidence type="ECO:0000313" key="7">
    <source>
        <dbReference type="EMBL" id="MEO3717979.1"/>
    </source>
</evidence>
<keyword evidence="2" id="KW-1003">Cell membrane</keyword>
<feature type="transmembrane region" description="Helical" evidence="6">
    <location>
        <begin position="289"/>
        <end position="310"/>
    </location>
</feature>
<feature type="transmembrane region" description="Helical" evidence="6">
    <location>
        <begin position="112"/>
        <end position="136"/>
    </location>
</feature>
<dbReference type="PIRSF" id="PIRSF035875">
    <property type="entry name" value="RNase_BN"/>
    <property type="match status" value="1"/>
</dbReference>
<sequence>MSPAQQIKHTLQAYESADASFAQSAKKLPPVGWKGALYALKRAGIEFFLELGFDAAAKLTYYTVLTFAPALLAIYSIATLMLAGYTDDLNRLTEDFIRSYIPAEYAEPIRNVISTIIGSATGGLVALTIGIVFALISSSAYTRAFSRTGNSIYGVSEGRTLIRYHLLMVAITLLLLIGTVVLLIAIVVNDQLVITIVEPVARPLGIESTTRQVIDFCISVWSWLRWPVIIVMSMILIGSLYYFTPNVRMRKFRWLSTGSALAIISSLIIGKALQLYLFNFAASNPYGAMGAVIALMTALWGINVVVVFGFKLDAEVERMRQLRAGLPAERYIQLPPRATAAAEGEQKIHQNLEKQAAEFRTEEEL</sequence>
<dbReference type="PANTHER" id="PTHR30213">
    <property type="entry name" value="INNER MEMBRANE PROTEIN YHJD"/>
    <property type="match status" value="1"/>
</dbReference>
<comment type="subcellular location">
    <subcellularLocation>
        <location evidence="1">Cell membrane</location>
        <topology evidence="1">Multi-pass membrane protein</topology>
    </subcellularLocation>
</comment>
<comment type="caution">
    <text evidence="7">The sequence shown here is derived from an EMBL/GenBank/DDBJ whole genome shotgun (WGS) entry which is preliminary data.</text>
</comment>
<name>A0AAW9SLH1_CORAY</name>
<dbReference type="RefSeq" id="WP_284826738.1">
    <property type="nucleotide sequence ID" value="NZ_JASOOY020000033.1"/>
</dbReference>
<evidence type="ECO:0000256" key="5">
    <source>
        <dbReference type="ARBA" id="ARBA00023136"/>
    </source>
</evidence>
<evidence type="ECO:0000256" key="4">
    <source>
        <dbReference type="ARBA" id="ARBA00022989"/>
    </source>
</evidence>
<dbReference type="PANTHER" id="PTHR30213:SF0">
    <property type="entry name" value="UPF0761 MEMBRANE PROTEIN YIHY"/>
    <property type="match status" value="1"/>
</dbReference>
<feature type="transmembrane region" description="Helical" evidence="6">
    <location>
        <begin position="223"/>
        <end position="243"/>
    </location>
</feature>
<evidence type="ECO:0000256" key="6">
    <source>
        <dbReference type="SAM" id="Phobius"/>
    </source>
</evidence>
<organism evidence="7 8">
    <name type="scientific">Corynebacterium amycolatum</name>
    <dbReference type="NCBI Taxonomy" id="43765"/>
    <lineage>
        <taxon>Bacteria</taxon>
        <taxon>Bacillati</taxon>
        <taxon>Actinomycetota</taxon>
        <taxon>Actinomycetes</taxon>
        <taxon>Mycobacteriales</taxon>
        <taxon>Corynebacteriaceae</taxon>
        <taxon>Corynebacterium</taxon>
    </lineage>
</organism>
<keyword evidence="4 6" id="KW-1133">Transmembrane helix</keyword>
<dbReference type="Pfam" id="PF03631">
    <property type="entry name" value="Virul_fac_BrkB"/>
    <property type="match status" value="1"/>
</dbReference>
<evidence type="ECO:0000313" key="8">
    <source>
        <dbReference type="Proteomes" id="UP001223646"/>
    </source>
</evidence>
<feature type="transmembrane region" description="Helical" evidence="6">
    <location>
        <begin position="59"/>
        <end position="85"/>
    </location>
</feature>
<dbReference type="GO" id="GO:0005886">
    <property type="term" value="C:plasma membrane"/>
    <property type="evidence" value="ECO:0007669"/>
    <property type="project" value="UniProtKB-SubCell"/>
</dbReference>
<reference evidence="7" key="2">
    <citation type="submission" date="2024-05" db="EMBL/GenBank/DDBJ databases">
        <authorList>
            <person name="Wolfe A."/>
        </authorList>
    </citation>
    <scope>NUCLEOTIDE SEQUENCE</scope>
    <source>
        <strain evidence="7">UMB1064</strain>
    </source>
</reference>
<evidence type="ECO:0000256" key="2">
    <source>
        <dbReference type="ARBA" id="ARBA00022475"/>
    </source>
</evidence>
<keyword evidence="5 6" id="KW-0472">Membrane</keyword>
<proteinExistence type="predicted"/>
<protein>
    <submittedName>
        <fullName evidence="7">YihY/virulence factor BrkB family protein</fullName>
    </submittedName>
</protein>
<gene>
    <name evidence="7" type="ORF">QP460_010340</name>
</gene>
<dbReference type="Proteomes" id="UP001223646">
    <property type="component" value="Unassembled WGS sequence"/>
</dbReference>
<reference evidence="7" key="1">
    <citation type="submission" date="2023-05" db="EMBL/GenBank/DDBJ databases">
        <authorList>
            <person name="Du J."/>
        </authorList>
    </citation>
    <scope>NUCLEOTIDE SEQUENCE</scope>
    <source>
        <strain evidence="7">UMB1064</strain>
    </source>
</reference>
<dbReference type="InterPro" id="IPR017039">
    <property type="entry name" value="Virul_fac_BrkB"/>
</dbReference>
<feature type="transmembrane region" description="Helical" evidence="6">
    <location>
        <begin position="255"/>
        <end position="277"/>
    </location>
</feature>
<accession>A0AAW9SLH1</accession>
<feature type="transmembrane region" description="Helical" evidence="6">
    <location>
        <begin position="166"/>
        <end position="188"/>
    </location>
</feature>
<evidence type="ECO:0000256" key="1">
    <source>
        <dbReference type="ARBA" id="ARBA00004651"/>
    </source>
</evidence>
<dbReference type="AlphaFoldDB" id="A0AAW9SLH1"/>
<keyword evidence="3 6" id="KW-0812">Transmembrane</keyword>
<evidence type="ECO:0000256" key="3">
    <source>
        <dbReference type="ARBA" id="ARBA00022692"/>
    </source>
</evidence>